<dbReference type="SUPFAM" id="SSF47413">
    <property type="entry name" value="lambda repressor-like DNA-binding domains"/>
    <property type="match status" value="1"/>
</dbReference>
<dbReference type="AlphaFoldDB" id="A0A246KV39"/>
<sequence length="149" mass="16168">MNAIADLLDQARAGGNFNSDMGLATRLGVSRQTLHAWRKGTAPIPDERIAQISELGKLDGAVWMAKIHAERATSPVERRVWRSVLDRLSAAAAVLMLLVVAAPGVARAKAIEIKGLDQGSAAVCILCSIWRGWLARFLRQPRLLLRHGA</sequence>
<evidence type="ECO:0000313" key="1">
    <source>
        <dbReference type="EMBL" id="OWR29680.1"/>
    </source>
</evidence>
<protein>
    <submittedName>
        <fullName evidence="1">Uncharacterized protein</fullName>
    </submittedName>
</protein>
<evidence type="ECO:0000313" key="2">
    <source>
        <dbReference type="Proteomes" id="UP000197904"/>
    </source>
</evidence>
<dbReference type="Proteomes" id="UP000197904">
    <property type="component" value="Unassembled WGS sequence"/>
</dbReference>
<proteinExistence type="predicted"/>
<dbReference type="InterPro" id="IPR001387">
    <property type="entry name" value="Cro/C1-type_HTH"/>
</dbReference>
<dbReference type="GO" id="GO:0003677">
    <property type="term" value="F:DNA binding"/>
    <property type="evidence" value="ECO:0007669"/>
    <property type="project" value="InterPro"/>
</dbReference>
<accession>A0A246KV39</accession>
<dbReference type="EMBL" id="NIXP01000115">
    <property type="protein sequence ID" value="OWR29680.1"/>
    <property type="molecule type" value="Genomic_DNA"/>
</dbReference>
<dbReference type="InterPro" id="IPR010982">
    <property type="entry name" value="Lambda_DNA-bd_dom_sf"/>
</dbReference>
<dbReference type="InterPro" id="IPR021096">
    <property type="entry name" value="Vibrio_phage_VSK_Orf152"/>
</dbReference>
<dbReference type="Pfam" id="PF12472">
    <property type="entry name" value="DUF3693"/>
    <property type="match status" value="1"/>
</dbReference>
<dbReference type="Gene3D" id="1.10.260.40">
    <property type="entry name" value="lambda repressor-like DNA-binding domains"/>
    <property type="match status" value="1"/>
</dbReference>
<dbReference type="CDD" id="cd00093">
    <property type="entry name" value="HTH_XRE"/>
    <property type="match status" value="1"/>
</dbReference>
<name>A0A246KV39_9GAMM</name>
<organism evidence="1 2">
    <name type="scientific">Stenotrophomonas pavanii</name>
    <dbReference type="NCBI Taxonomy" id="487698"/>
    <lineage>
        <taxon>Bacteria</taxon>
        <taxon>Pseudomonadati</taxon>
        <taxon>Pseudomonadota</taxon>
        <taxon>Gammaproteobacteria</taxon>
        <taxon>Lysobacterales</taxon>
        <taxon>Lysobacteraceae</taxon>
        <taxon>Stenotrophomonas</taxon>
    </lineage>
</organism>
<comment type="caution">
    <text evidence="1">The sequence shown here is derived from an EMBL/GenBank/DDBJ whole genome shotgun (WGS) entry which is preliminary data.</text>
</comment>
<dbReference type="RefSeq" id="WP_088476272.1">
    <property type="nucleotide sequence ID" value="NZ_NIXP01000115.1"/>
</dbReference>
<gene>
    <name evidence="1" type="ORF">CEE55_17180</name>
</gene>
<reference evidence="1 2" key="1">
    <citation type="submission" date="2017-06" db="EMBL/GenBank/DDBJ databases">
        <authorList>
            <person name="Kim H.J."/>
            <person name="Triplett B.A."/>
        </authorList>
    </citation>
    <scope>NUCLEOTIDE SEQUENCE [LARGE SCALE GENOMIC DNA]</scope>
    <source>
        <strain evidence="1 2">S18795</strain>
    </source>
</reference>